<organism evidence="1 2">
    <name type="scientific">Micromonospora saelicesensis</name>
    <dbReference type="NCBI Taxonomy" id="285676"/>
    <lineage>
        <taxon>Bacteria</taxon>
        <taxon>Bacillati</taxon>
        <taxon>Actinomycetota</taxon>
        <taxon>Actinomycetes</taxon>
        <taxon>Micromonosporales</taxon>
        <taxon>Micromonosporaceae</taxon>
        <taxon>Micromonospora</taxon>
    </lineage>
</organism>
<dbReference type="Proteomes" id="UP000249419">
    <property type="component" value="Unassembled WGS sequence"/>
</dbReference>
<comment type="caution">
    <text evidence="1">The sequence shown here is derived from an EMBL/GenBank/DDBJ whole genome shotgun (WGS) entry which is preliminary data.</text>
</comment>
<dbReference type="EMBL" id="PYAG01000020">
    <property type="protein sequence ID" value="RAO31491.1"/>
    <property type="molecule type" value="Genomic_DNA"/>
</dbReference>
<proteinExistence type="predicted"/>
<dbReference type="AlphaFoldDB" id="A0A328NQM7"/>
<name>A0A328NQM7_9ACTN</name>
<protein>
    <submittedName>
        <fullName evidence="1">Uncharacterized protein</fullName>
    </submittedName>
</protein>
<sequence length="42" mass="4763">MRLGWVNAAEPRYHFQLFLTEDLSAVIACVGVDQARRNDGQD</sequence>
<evidence type="ECO:0000313" key="1">
    <source>
        <dbReference type="EMBL" id="RAO31491.1"/>
    </source>
</evidence>
<evidence type="ECO:0000313" key="2">
    <source>
        <dbReference type="Proteomes" id="UP000249419"/>
    </source>
</evidence>
<accession>A0A328NQM7</accession>
<reference evidence="1 2" key="1">
    <citation type="submission" date="2018-03" db="EMBL/GenBank/DDBJ databases">
        <title>Defining the species Micromonospora saelicesensis and Micromonospora noduli under the framework of genomics.</title>
        <authorList>
            <person name="Riesco R."/>
            <person name="Trujillo M.E."/>
        </authorList>
    </citation>
    <scope>NUCLEOTIDE SEQUENCE [LARGE SCALE GENOMIC DNA]</scope>
    <source>
        <strain evidence="1 2">PSN13</strain>
    </source>
</reference>
<gene>
    <name evidence="1" type="ORF">PSN13_04055</name>
</gene>